<accession>A0ABT1PP66</accession>
<dbReference type="GO" id="GO:0005524">
    <property type="term" value="F:ATP binding"/>
    <property type="evidence" value="ECO:0007669"/>
    <property type="project" value="UniProtKB-KW"/>
</dbReference>
<keyword evidence="2" id="KW-1185">Reference proteome</keyword>
<name>A0ABT1PP66_9ACTN</name>
<gene>
    <name evidence="1" type="ORF">NGB36_02330</name>
</gene>
<dbReference type="RefSeq" id="WP_255918312.1">
    <property type="nucleotide sequence ID" value="NZ_JANFNG010000001.1"/>
</dbReference>
<dbReference type="InterPro" id="IPR015943">
    <property type="entry name" value="WD40/YVTN_repeat-like_dom_sf"/>
</dbReference>
<protein>
    <submittedName>
        <fullName evidence="1">ATP-binding protein</fullName>
    </submittedName>
</protein>
<dbReference type="EMBL" id="JANFNG010000001">
    <property type="protein sequence ID" value="MCQ4079466.1"/>
    <property type="molecule type" value="Genomic_DNA"/>
</dbReference>
<keyword evidence="1" id="KW-0067">ATP-binding</keyword>
<dbReference type="SUPFAM" id="SSF101898">
    <property type="entry name" value="NHL repeat"/>
    <property type="match status" value="1"/>
</dbReference>
<reference evidence="1" key="1">
    <citation type="submission" date="2022-06" db="EMBL/GenBank/DDBJ databases">
        <title>Draft genome sequence of Streptomyces sp. RB6PN25 isolated from peat swamp forest in Thailand.</title>
        <authorList>
            <person name="Duangmal K."/>
            <person name="Klaysubun C."/>
        </authorList>
    </citation>
    <scope>NUCLEOTIDE SEQUENCE</scope>
    <source>
        <strain evidence="1">RB6PN25</strain>
    </source>
</reference>
<dbReference type="Gene3D" id="2.130.10.10">
    <property type="entry name" value="YVTN repeat-like/Quinoprotein amine dehydrogenase"/>
    <property type="match status" value="1"/>
</dbReference>
<evidence type="ECO:0000313" key="1">
    <source>
        <dbReference type="EMBL" id="MCQ4079466.1"/>
    </source>
</evidence>
<dbReference type="InterPro" id="IPR001680">
    <property type="entry name" value="WD40_rpt"/>
</dbReference>
<organism evidence="1 2">
    <name type="scientific">Streptomyces humicola</name>
    <dbReference type="NCBI Taxonomy" id="2953240"/>
    <lineage>
        <taxon>Bacteria</taxon>
        <taxon>Bacillati</taxon>
        <taxon>Actinomycetota</taxon>
        <taxon>Actinomycetes</taxon>
        <taxon>Kitasatosporales</taxon>
        <taxon>Streptomycetaceae</taxon>
        <taxon>Streptomyces</taxon>
    </lineage>
</organism>
<dbReference type="SMART" id="SM00320">
    <property type="entry name" value="WD40"/>
    <property type="match status" value="3"/>
</dbReference>
<sequence>MTDRLSLARFPDVEAGRTPACQALLDWVQDREAERLCLVSGAAGAGKSHLLAWSMGPVRFDAMVPGEGLRLAEAVWGISGQLCYDGWSVDDLLRHVTQDERPLCIVVADAHKLDNRGRAPGTMLVPEVLEPLLELPWVRVLAEVRDAKASPFTKPARVIDLDDPAMTDEGEYTRWYNELAGGRPSVPVGEVFPHPVSGQLAASLPDSLPEGKDVCTAWWESLGAPVRGAMRTLALARGWMGVATWRLLHAGLHPHDPDAADAVDEAAARLTRRTVEYRLPLPRLVSLARREDDSGEQVPDPERVFEILLGLVPRDRNGRPDWEHAPRYVLDHILAHAPEPRMAGELISDPGFLVHAEAGAITRALEDAKVPTPPSLRAAWYPAAPTLYGEAYDAPRTEAQRAAVLRTSALANAPRLADLLAPAARGSGFIARWSLPRRSLPVLDGPVPEASWPGAVAAMAPGAEGTVIAADTLGQLRRLSTADGTVAGRTVNTPATGASGLVRIGDDTFVLLDTSGTLRAVGPVDPALQAALAHHNSPAGGTRAVCLGGDPGGRTLVVGDAAGTVHLHEAGGGEPVTVRISEVPLTAVGCLRLGNGADLVLVGSADGHLSVWAPPRPPLDQAFMMDGSPPTAIALAETRVGVVYAAAYTHRVISVGRVEYGSSRKIHVPHDIAALVLTPDGMLAAAGYDGITCWRCDLGALP</sequence>
<evidence type="ECO:0000313" key="2">
    <source>
        <dbReference type="Proteomes" id="UP001057702"/>
    </source>
</evidence>
<dbReference type="Proteomes" id="UP001057702">
    <property type="component" value="Unassembled WGS sequence"/>
</dbReference>
<comment type="caution">
    <text evidence="1">The sequence shown here is derived from an EMBL/GenBank/DDBJ whole genome shotgun (WGS) entry which is preliminary data.</text>
</comment>
<keyword evidence="1" id="KW-0547">Nucleotide-binding</keyword>
<proteinExistence type="predicted"/>